<dbReference type="RefSeq" id="WP_290315960.1">
    <property type="nucleotide sequence ID" value="NZ_JAUFPN010000066.1"/>
</dbReference>
<dbReference type="InterPro" id="IPR047951">
    <property type="entry name" value="Transpos_ISL3"/>
</dbReference>
<proteinExistence type="predicted"/>
<evidence type="ECO:0000313" key="3">
    <source>
        <dbReference type="Proteomes" id="UP001529369"/>
    </source>
</evidence>
<comment type="caution">
    <text evidence="2">The sequence shown here is derived from an EMBL/GenBank/DDBJ whole genome shotgun (WGS) entry which is preliminary data.</text>
</comment>
<keyword evidence="3" id="KW-1185">Reference proteome</keyword>
<protein>
    <submittedName>
        <fullName evidence="2">Transposase</fullName>
    </submittedName>
</protein>
<evidence type="ECO:0000259" key="1">
    <source>
        <dbReference type="Pfam" id="PF01610"/>
    </source>
</evidence>
<dbReference type="PANTHER" id="PTHR33498:SF1">
    <property type="entry name" value="TRANSPOSASE FOR INSERTION SEQUENCE ELEMENT IS1557"/>
    <property type="match status" value="1"/>
</dbReference>
<feature type="domain" description="Transposase IS204/IS1001/IS1096/IS1165 DDE" evidence="1">
    <location>
        <begin position="15"/>
        <end position="109"/>
    </location>
</feature>
<name>A0ABT8A382_9PROT</name>
<accession>A0ABT8A382</accession>
<dbReference type="Pfam" id="PF01610">
    <property type="entry name" value="DDE_Tnp_ISL3"/>
    <property type="match status" value="1"/>
</dbReference>
<dbReference type="InterPro" id="IPR002560">
    <property type="entry name" value="Transposase_DDE"/>
</dbReference>
<dbReference type="EMBL" id="JAUFPN010000066">
    <property type="protein sequence ID" value="MDN3564170.1"/>
    <property type="molecule type" value="Genomic_DNA"/>
</dbReference>
<reference evidence="3" key="1">
    <citation type="journal article" date="2019" name="Int. J. Syst. Evol. Microbiol.">
        <title>The Global Catalogue of Microorganisms (GCM) 10K type strain sequencing project: providing services to taxonomists for standard genome sequencing and annotation.</title>
        <authorList>
            <consortium name="The Broad Institute Genomics Platform"/>
            <consortium name="The Broad Institute Genome Sequencing Center for Infectious Disease"/>
            <person name="Wu L."/>
            <person name="Ma J."/>
        </authorList>
    </citation>
    <scope>NUCLEOTIDE SEQUENCE [LARGE SCALE GENOMIC DNA]</scope>
    <source>
        <strain evidence="3">CECT 7131</strain>
    </source>
</reference>
<sequence>MAPRCLVCVGPDAQARAWQIRLTFQEVYQQPSRQAAEALLKRWYFWATHSRLLPMIDAARTIKRHWEGILRWHDTHIANGILEGINSLVQAAKAKARGYRSTRNLKAIIYLIAGKLELSLPT</sequence>
<gene>
    <name evidence="2" type="ORF">QWZ14_07260</name>
</gene>
<organism evidence="2 3">
    <name type="scientific">Paeniroseomonas aquatica</name>
    <dbReference type="NCBI Taxonomy" id="373043"/>
    <lineage>
        <taxon>Bacteria</taxon>
        <taxon>Pseudomonadati</taxon>
        <taxon>Pseudomonadota</taxon>
        <taxon>Alphaproteobacteria</taxon>
        <taxon>Acetobacterales</taxon>
        <taxon>Acetobacteraceae</taxon>
        <taxon>Paeniroseomonas</taxon>
    </lineage>
</organism>
<dbReference type="PANTHER" id="PTHR33498">
    <property type="entry name" value="TRANSPOSASE FOR INSERTION SEQUENCE ELEMENT IS1557"/>
    <property type="match status" value="1"/>
</dbReference>
<dbReference type="Proteomes" id="UP001529369">
    <property type="component" value="Unassembled WGS sequence"/>
</dbReference>
<evidence type="ECO:0000313" key="2">
    <source>
        <dbReference type="EMBL" id="MDN3564170.1"/>
    </source>
</evidence>